<accession>A0AAW3T3C9</accession>
<dbReference type="SUPFAM" id="SSF52467">
    <property type="entry name" value="DHS-like NAD/FAD-binding domain"/>
    <property type="match status" value="1"/>
</dbReference>
<organism evidence="2 3">
    <name type="scientific">Curtobacterium pusillum</name>
    <dbReference type="NCBI Taxonomy" id="69373"/>
    <lineage>
        <taxon>Bacteria</taxon>
        <taxon>Bacillati</taxon>
        <taxon>Actinomycetota</taxon>
        <taxon>Actinomycetes</taxon>
        <taxon>Micrococcales</taxon>
        <taxon>Microbacteriaceae</taxon>
        <taxon>Curtobacterium</taxon>
    </lineage>
</organism>
<feature type="region of interest" description="Disordered" evidence="1">
    <location>
        <begin position="546"/>
        <end position="567"/>
    </location>
</feature>
<dbReference type="Proteomes" id="UP000590225">
    <property type="component" value="Unassembled WGS sequence"/>
</dbReference>
<dbReference type="AlphaFoldDB" id="A0AAW3T3C9"/>
<name>A0AAW3T3C9_9MICO</name>
<evidence type="ECO:0008006" key="4">
    <source>
        <dbReference type="Google" id="ProtNLM"/>
    </source>
</evidence>
<evidence type="ECO:0000313" key="3">
    <source>
        <dbReference type="Proteomes" id="UP000590225"/>
    </source>
</evidence>
<feature type="compositionally biased region" description="Low complexity" evidence="1">
    <location>
        <begin position="557"/>
        <end position="567"/>
    </location>
</feature>
<dbReference type="RefSeq" id="WP_182515226.1">
    <property type="nucleotide sequence ID" value="NZ_JACGXP010000001.1"/>
</dbReference>
<proteinExistence type="predicted"/>
<comment type="caution">
    <text evidence="2">The sequence shown here is derived from an EMBL/GenBank/DDBJ whole genome shotgun (WGS) entry which is preliminary data.</text>
</comment>
<sequence length="567" mass="63535">MAISGSRIPEELVTLAAEGRLIPFLGAGFSADLDLPDWETMLRAVHARMQDGLSFDELLASTNSDYLQVAEYLYLKHDRQIGPIRQQIERSFSAEHRDPTQSAAHVELVNLGAKQIYTTNYDDLVESTYRLLGIDHTPVILPKDVALADSNTTQIVKYHGDLAHERTLVLTESSYFKRLDFESPMDLKFRSDLLGKSVLFMGYSFRDVNIRIIWFKLMDMMRDIPEADRRPSYIVRLASNPALEELYAAVGLKTIVLPKSTRESDRSKEDTPLARFLFDLTVRARSHERSARNESTTGRLFVSAEAIRRADELAGRYESLAGGRFRSSLAVGSGGDPVLNRMFVGHVPKALQSQWRKVILRLLPLRGVDEASLAVIASLPASTKLTEFATQILGGVADEEVRAAKRKLIAVPELWRKIWSRPISPIQALDTLSKFIDEIRYQTYEGADEDIAFLADLATRLKEGVLEVTSGSEELTSLAQEAVELAAETYPAISTMDVDGQSWPRVDDVLEQVRARADLLEKPNSVSARQPYPEKWFELRERVASLTQAAERRPPRSSRGSARGGSR</sequence>
<evidence type="ECO:0000256" key="1">
    <source>
        <dbReference type="SAM" id="MobiDB-lite"/>
    </source>
</evidence>
<protein>
    <recommendedName>
        <fullName evidence="4">SIR2-like domain-containing protein</fullName>
    </recommendedName>
</protein>
<reference evidence="2 3" key="1">
    <citation type="submission" date="2020-07" db="EMBL/GenBank/DDBJ databases">
        <title>Above-ground endophytic microbial communities from plants in different locations in the United States.</title>
        <authorList>
            <person name="Frank C."/>
        </authorList>
    </citation>
    <scope>NUCLEOTIDE SEQUENCE [LARGE SCALE GENOMIC DNA]</scope>
    <source>
        <strain evidence="2 3">WPL5_2</strain>
    </source>
</reference>
<evidence type="ECO:0000313" key="2">
    <source>
        <dbReference type="EMBL" id="MBA8989559.1"/>
    </source>
</evidence>
<gene>
    <name evidence="2" type="ORF">FHW23_000791</name>
</gene>
<dbReference type="EMBL" id="JACGXP010000001">
    <property type="protein sequence ID" value="MBA8989559.1"/>
    <property type="molecule type" value="Genomic_DNA"/>
</dbReference>
<dbReference type="Pfam" id="PF13289">
    <property type="entry name" value="SIR2_2"/>
    <property type="match status" value="1"/>
</dbReference>
<dbReference type="InterPro" id="IPR029035">
    <property type="entry name" value="DHS-like_NAD/FAD-binding_dom"/>
</dbReference>